<reference evidence="2" key="1">
    <citation type="submission" date="2009-07" db="EMBL/GenBank/DDBJ databases">
        <authorList>
            <person name="Kropinski A.M."/>
            <person name="Villegas A."/>
            <person name="Lingohr E.J."/>
        </authorList>
    </citation>
    <scope>NUCLEOTIDE SEQUENCE [LARGE SCALE GENOMIC DNA]</scope>
</reference>
<dbReference type="GeneID" id="8684015"/>
<evidence type="ECO:0000313" key="1">
    <source>
        <dbReference type="EMBL" id="ACV50090.1"/>
    </source>
</evidence>
<name>C9DG39_BPW14</name>
<protein>
    <submittedName>
        <fullName evidence="1">Uncharacterized protein</fullName>
    </submittedName>
</protein>
<dbReference type="EMBL" id="GQ357915">
    <property type="protein sequence ID" value="ACV50090.1"/>
    <property type="molecule type" value="Genomic_DNA"/>
</dbReference>
<organism evidence="1 2">
    <name type="scientific">Delftia phage PhiW-14</name>
    <name type="common">Deftia acidovorans bacteriophage phiW-14</name>
    <dbReference type="NCBI Taxonomy" id="665032"/>
    <lineage>
        <taxon>Viruses</taxon>
        <taxon>Duplodnaviria</taxon>
        <taxon>Heunggongvirae</taxon>
        <taxon>Uroviricota</taxon>
        <taxon>Caudoviricetes</taxon>
        <taxon>Ionavirus</taxon>
        <taxon>Ionavirus W14</taxon>
    </lineage>
</organism>
<accession>C9DG39</accession>
<dbReference type="KEGG" id="vg:8684015"/>
<sequence length="88" mass="9866">MLLNDLEAISWFKDPKFDPLEHRFGGIIGDHVLFAKSGKDKTIMRGTLVGWRHGGTGPNMMIEADDPEVGTVFTRPALVWTINKETIK</sequence>
<dbReference type="RefSeq" id="YP_003358922.1">
    <property type="nucleotide sequence ID" value="NC_013697.1"/>
</dbReference>
<evidence type="ECO:0000313" key="2">
    <source>
        <dbReference type="Proteomes" id="UP000008986"/>
    </source>
</evidence>
<proteinExistence type="predicted"/>
<organismHost>
    <name type="scientific">Delftia acidovorans</name>
    <name type="common">Pseudomonas acidovorans</name>
    <name type="synonym">Comamonas acidovorans</name>
    <dbReference type="NCBI Taxonomy" id="80866"/>
</organismHost>
<keyword evidence="2" id="KW-1185">Reference proteome</keyword>
<dbReference type="Proteomes" id="UP000008986">
    <property type="component" value="Segment"/>
</dbReference>
<gene>
    <name evidence="1" type="primary">68</name>
</gene>